<evidence type="ECO:0000313" key="11">
    <source>
        <dbReference type="EMBL" id="KAI1876616.1"/>
    </source>
</evidence>
<feature type="compositionally biased region" description="Low complexity" evidence="8">
    <location>
        <begin position="162"/>
        <end position="183"/>
    </location>
</feature>
<feature type="region of interest" description="Disordered" evidence="8">
    <location>
        <begin position="101"/>
        <end position="324"/>
    </location>
</feature>
<dbReference type="FunFam" id="3.40.50.300:FF:000637">
    <property type="entry name" value="ATP-dependent RNA helicase DHX37/DHR1"/>
    <property type="match status" value="1"/>
</dbReference>
<feature type="compositionally biased region" description="Acidic residues" evidence="8">
    <location>
        <begin position="146"/>
        <end position="157"/>
    </location>
</feature>
<dbReference type="PROSITE" id="PS51194">
    <property type="entry name" value="HELICASE_CTER"/>
    <property type="match status" value="1"/>
</dbReference>
<dbReference type="GO" id="GO:0016787">
    <property type="term" value="F:hydrolase activity"/>
    <property type="evidence" value="ECO:0007669"/>
    <property type="project" value="UniProtKB-KW"/>
</dbReference>
<dbReference type="Proteomes" id="UP000829685">
    <property type="component" value="Unassembled WGS sequence"/>
</dbReference>
<evidence type="ECO:0000313" key="12">
    <source>
        <dbReference type="Proteomes" id="UP000829685"/>
    </source>
</evidence>
<evidence type="ECO:0000256" key="3">
    <source>
        <dbReference type="ARBA" id="ARBA00022741"/>
    </source>
</evidence>
<dbReference type="PROSITE" id="PS51192">
    <property type="entry name" value="HELICASE_ATP_BIND_1"/>
    <property type="match status" value="1"/>
</dbReference>
<protein>
    <recommendedName>
        <fullName evidence="2">RNA helicase</fullName>
        <ecNumber evidence="2">3.6.4.13</ecNumber>
    </recommendedName>
</protein>
<keyword evidence="12" id="KW-1185">Reference proteome</keyword>
<reference evidence="11" key="1">
    <citation type="submission" date="2021-03" db="EMBL/GenBank/DDBJ databases">
        <title>Revisited historic fungal species revealed as producer of novel bioactive compounds through whole genome sequencing and comparative genomics.</title>
        <authorList>
            <person name="Vignolle G.A."/>
            <person name="Hochenegger N."/>
            <person name="Mach R.L."/>
            <person name="Mach-Aigner A.R."/>
            <person name="Javad Rahimi M."/>
            <person name="Salim K.A."/>
            <person name="Chan C.M."/>
            <person name="Lim L.B.L."/>
            <person name="Cai F."/>
            <person name="Druzhinina I.S."/>
            <person name="U'Ren J.M."/>
            <person name="Derntl C."/>
        </authorList>
    </citation>
    <scope>NUCLEOTIDE SEQUENCE</scope>
    <source>
        <strain evidence="11">TUCIM 5799</strain>
    </source>
</reference>
<comment type="catalytic activity">
    <reaction evidence="7">
        <text>ATP + H2O = ADP + phosphate + H(+)</text>
        <dbReference type="Rhea" id="RHEA:13065"/>
        <dbReference type="ChEBI" id="CHEBI:15377"/>
        <dbReference type="ChEBI" id="CHEBI:15378"/>
        <dbReference type="ChEBI" id="CHEBI:30616"/>
        <dbReference type="ChEBI" id="CHEBI:43474"/>
        <dbReference type="ChEBI" id="CHEBI:456216"/>
        <dbReference type="EC" id="3.6.4.13"/>
    </reaction>
</comment>
<dbReference type="CDD" id="cd18791">
    <property type="entry name" value="SF2_C_RHA"/>
    <property type="match status" value="1"/>
</dbReference>
<dbReference type="AlphaFoldDB" id="A0A9P9WRV9"/>
<gene>
    <name evidence="11" type="ORF">JX265_004142</name>
</gene>
<comment type="caution">
    <text evidence="11">The sequence shown here is derived from an EMBL/GenBank/DDBJ whole genome shotgun (WGS) entry which is preliminary data.</text>
</comment>
<evidence type="ECO:0000256" key="8">
    <source>
        <dbReference type="SAM" id="MobiDB-lite"/>
    </source>
</evidence>
<sequence>MPKKFVPRQRKHKVLARQKASAGAQDDDAGSAQVDSNALEIIPSKKDVETKRLRDELKDQGVKVTGQKAKRLEKYIDNKLKKDENRTLLAKLANNKVDTSLFFSTRNLGQGKETKKQGLKRAHKEHQAGLRDDEDDELFEKRDSPDSDYEVSADEQEAPIPSSSKTNASQSSAADVSSAPSTAPQVASAPPSTSVQQTLQVGSGLKRPLELDESGRPVIQKRQKRGGVASKFSATNLVQPKHSEPNVAPTSTSEDEWSGLSSDEADSDDSEGVEGESGGEEEDESEVSDEHSSSEDEEMSDDGSDDDGSTGGPDEKRERSSAFKAWAHQQRNEALGYKPVESTSALLDLPVIKDFQPRPLEQDPLPLELQPTENLARKAYSVTVARSTEIQEARLKLPVVAEEQKIMEAIHNNNIVVVCGSTGSGKTTQVPQFLFEAGYGSPNSPTPGLIGVTQPRKVAAVSMSKRVGQELGDHGQKVAYQIRFEGTADEKTAIKFMTDGVLLREVSSDIALRKYSAVIIDEAHERSVNTDILIGMLSRVVKLRQELADEDPTVQPLKLIIMSATLRIDDLTKNPTLFPTPPPVLDVEGRQFPVTIHFARQTRHDYVEEAFKKITRGHKKLPPGGMLVFLTGHDEISRLSKKLREASGGMSTAAYPKVRISANDAPLEVEDIEFGQTNDATQDDYDEINFIDEEDGEDEEDDDKEFDIPDEEAGTGPLKMHILPLYSLLPTREQMRVFDLPPEGSRQIILATNVAETSLTIPGIRYVFDCGRAKERRFDKESGVQSYQIGWISKASANQRSGRAGRTGPGHCYRLYSSAVYERDFAEFADPELLRMPIEGIVLQLKAMRLQHVVNFPFPTPPNRQSLAKAEKLLSYLSAITPEGQATDIGSTMARFPLPPRFARILLIGHLHDCMPYTIALVAGLSVAEIFIPENVAIPTLSDREEGAYRTNEDVIAETQQARARQKFNQVHRNFRSLDDASDAIKLLQVVGEFAHDPTEQFCENHFVRFKALQETQKLRKQITSLLQKDIPAFANLTYQDKLDRPSAKQITALKQMVAAGFIDQVAIRSDLAPVPPEMHRKPRRAIDVPYVPLHPIDALGDDTMDRSVYIHPSSSLAHFSPQECPEYIVYAHLQRATPGVDAVKQPRARMIALSDITGAQLAALAKGTPLLSYGKPIKEVKTDDPAVREAYVVPYLRAENTGGQGWPLPVKKIVQKRIAGKGWVAQ</sequence>
<feature type="compositionally biased region" description="Acidic residues" evidence="8">
    <location>
        <begin position="253"/>
        <end position="287"/>
    </location>
</feature>
<dbReference type="EC" id="3.6.4.13" evidence="2"/>
<dbReference type="GO" id="GO:0000462">
    <property type="term" value="P:maturation of SSU-rRNA from tricistronic rRNA transcript (SSU-rRNA, 5.8S rRNA, LSU-rRNA)"/>
    <property type="evidence" value="ECO:0007669"/>
    <property type="project" value="TreeGrafter"/>
</dbReference>
<dbReference type="Pfam" id="PF04408">
    <property type="entry name" value="WHD_HA2"/>
    <property type="match status" value="1"/>
</dbReference>
<feature type="compositionally biased region" description="Polar residues" evidence="8">
    <location>
        <begin position="190"/>
        <end position="201"/>
    </location>
</feature>
<dbReference type="GO" id="GO:0003724">
    <property type="term" value="F:RNA helicase activity"/>
    <property type="evidence" value="ECO:0007669"/>
    <property type="project" value="UniProtKB-EC"/>
</dbReference>
<dbReference type="Gene3D" id="1.20.120.1080">
    <property type="match status" value="1"/>
</dbReference>
<dbReference type="GO" id="GO:0005730">
    <property type="term" value="C:nucleolus"/>
    <property type="evidence" value="ECO:0007669"/>
    <property type="project" value="TreeGrafter"/>
</dbReference>
<dbReference type="Gene3D" id="3.40.50.300">
    <property type="entry name" value="P-loop containing nucleotide triphosphate hydrolases"/>
    <property type="match status" value="2"/>
</dbReference>
<dbReference type="InterPro" id="IPR027417">
    <property type="entry name" value="P-loop_NTPase"/>
</dbReference>
<dbReference type="SUPFAM" id="SSF52540">
    <property type="entry name" value="P-loop containing nucleoside triphosphate hydrolases"/>
    <property type="match status" value="1"/>
</dbReference>
<dbReference type="EMBL" id="JAFIMR010000007">
    <property type="protein sequence ID" value="KAI1876616.1"/>
    <property type="molecule type" value="Genomic_DNA"/>
</dbReference>
<feature type="domain" description="Helicase C-terminal" evidence="10">
    <location>
        <begin position="606"/>
        <end position="849"/>
    </location>
</feature>
<name>A0A9P9WRV9_9PEZI</name>
<comment type="similarity">
    <text evidence="1">Belongs to the DEAD box helicase family. DEAH subfamily.</text>
</comment>
<dbReference type="PANTHER" id="PTHR18934">
    <property type="entry name" value="ATP-DEPENDENT RNA HELICASE"/>
    <property type="match status" value="1"/>
</dbReference>
<dbReference type="PROSITE" id="PS00690">
    <property type="entry name" value="DEAH_ATP_HELICASE"/>
    <property type="match status" value="1"/>
</dbReference>
<dbReference type="Pfam" id="PF00271">
    <property type="entry name" value="Helicase_C"/>
    <property type="match status" value="1"/>
</dbReference>
<feature type="compositionally biased region" description="Basic residues" evidence="8">
    <location>
        <begin position="1"/>
        <end position="16"/>
    </location>
</feature>
<dbReference type="InterPro" id="IPR007502">
    <property type="entry name" value="Helicase-assoc_dom"/>
</dbReference>
<keyword evidence="3" id="KW-0547">Nucleotide-binding</keyword>
<evidence type="ECO:0000256" key="1">
    <source>
        <dbReference type="ARBA" id="ARBA00008792"/>
    </source>
</evidence>
<evidence type="ECO:0000256" key="2">
    <source>
        <dbReference type="ARBA" id="ARBA00012552"/>
    </source>
</evidence>
<dbReference type="Pfam" id="PF21010">
    <property type="entry name" value="HA2_C"/>
    <property type="match status" value="1"/>
</dbReference>
<feature type="compositionally biased region" description="Acidic residues" evidence="8">
    <location>
        <begin position="295"/>
        <end position="308"/>
    </location>
</feature>
<evidence type="ECO:0000259" key="9">
    <source>
        <dbReference type="PROSITE" id="PS51192"/>
    </source>
</evidence>
<evidence type="ECO:0000256" key="7">
    <source>
        <dbReference type="ARBA" id="ARBA00047984"/>
    </source>
</evidence>
<evidence type="ECO:0000259" key="10">
    <source>
        <dbReference type="PROSITE" id="PS51194"/>
    </source>
</evidence>
<keyword evidence="4" id="KW-0378">Hydrolase</keyword>
<dbReference type="PANTHER" id="PTHR18934:SF99">
    <property type="entry name" value="ATP-DEPENDENT RNA HELICASE DHX37-RELATED"/>
    <property type="match status" value="1"/>
</dbReference>
<keyword evidence="6" id="KW-0067">ATP-binding</keyword>
<feature type="region of interest" description="Disordered" evidence="8">
    <location>
        <begin position="693"/>
        <end position="713"/>
    </location>
</feature>
<dbReference type="InterPro" id="IPR002464">
    <property type="entry name" value="DNA/RNA_helicase_DEAH_CS"/>
</dbReference>
<dbReference type="GO" id="GO:1990904">
    <property type="term" value="C:ribonucleoprotein complex"/>
    <property type="evidence" value="ECO:0007669"/>
    <property type="project" value="UniProtKB-ARBA"/>
</dbReference>
<evidence type="ECO:0000256" key="5">
    <source>
        <dbReference type="ARBA" id="ARBA00022806"/>
    </source>
</evidence>
<dbReference type="SMART" id="SM00847">
    <property type="entry name" value="HA2"/>
    <property type="match status" value="1"/>
</dbReference>
<evidence type="ECO:0000256" key="6">
    <source>
        <dbReference type="ARBA" id="ARBA00022840"/>
    </source>
</evidence>
<dbReference type="InterPro" id="IPR011709">
    <property type="entry name" value="DEAD-box_helicase_OB_fold"/>
</dbReference>
<dbReference type="Pfam" id="PF00270">
    <property type="entry name" value="DEAD"/>
    <property type="match status" value="1"/>
</dbReference>
<dbReference type="GO" id="GO:0005524">
    <property type="term" value="F:ATP binding"/>
    <property type="evidence" value="ECO:0007669"/>
    <property type="project" value="UniProtKB-KW"/>
</dbReference>
<accession>A0A9P9WRV9</accession>
<dbReference type="CDD" id="cd17982">
    <property type="entry name" value="DEXHc_DHX37"/>
    <property type="match status" value="1"/>
</dbReference>
<evidence type="ECO:0000256" key="4">
    <source>
        <dbReference type="ARBA" id="ARBA00022801"/>
    </source>
</evidence>
<feature type="region of interest" description="Disordered" evidence="8">
    <location>
        <begin position="1"/>
        <end position="38"/>
    </location>
</feature>
<dbReference type="SMART" id="SM00490">
    <property type="entry name" value="HELICc"/>
    <property type="match status" value="1"/>
</dbReference>
<proteinExistence type="inferred from homology"/>
<keyword evidence="5" id="KW-0347">Helicase</keyword>
<dbReference type="InterPro" id="IPR001650">
    <property type="entry name" value="Helicase_C-like"/>
</dbReference>
<dbReference type="InterPro" id="IPR011545">
    <property type="entry name" value="DEAD/DEAH_box_helicase_dom"/>
</dbReference>
<dbReference type="GO" id="GO:0003723">
    <property type="term" value="F:RNA binding"/>
    <property type="evidence" value="ECO:0007669"/>
    <property type="project" value="TreeGrafter"/>
</dbReference>
<feature type="domain" description="Helicase ATP-binding" evidence="9">
    <location>
        <begin position="407"/>
        <end position="584"/>
    </location>
</feature>
<dbReference type="InterPro" id="IPR014001">
    <property type="entry name" value="Helicase_ATP-bd"/>
</dbReference>
<dbReference type="Pfam" id="PF07717">
    <property type="entry name" value="OB_NTP_bind"/>
    <property type="match status" value="1"/>
</dbReference>
<dbReference type="InterPro" id="IPR048333">
    <property type="entry name" value="HA2_WH"/>
</dbReference>
<organism evidence="11 12">
    <name type="scientific">Neoarthrinium moseri</name>
    <dbReference type="NCBI Taxonomy" id="1658444"/>
    <lineage>
        <taxon>Eukaryota</taxon>
        <taxon>Fungi</taxon>
        <taxon>Dikarya</taxon>
        <taxon>Ascomycota</taxon>
        <taxon>Pezizomycotina</taxon>
        <taxon>Sordariomycetes</taxon>
        <taxon>Xylariomycetidae</taxon>
        <taxon>Amphisphaeriales</taxon>
        <taxon>Apiosporaceae</taxon>
        <taxon>Neoarthrinium</taxon>
    </lineage>
</organism>
<dbReference type="SMART" id="SM00487">
    <property type="entry name" value="DEXDc"/>
    <property type="match status" value="1"/>
</dbReference>